<protein>
    <submittedName>
        <fullName evidence="2">NUDIX domain-containing protein</fullName>
    </submittedName>
</protein>
<reference evidence="2 3" key="1">
    <citation type="submission" date="2020-07" db="EMBL/GenBank/DDBJ databases">
        <title>MOT database genomes.</title>
        <authorList>
            <person name="Joseph S."/>
            <person name="Aduse-Opoku J."/>
            <person name="Hashim A."/>
            <person name="Wade W."/>
            <person name="Curtis M."/>
        </authorList>
    </citation>
    <scope>NUCLEOTIDE SEQUENCE [LARGE SCALE GENOMIC DNA]</scope>
    <source>
        <strain evidence="2 3">CIP 106318</strain>
    </source>
</reference>
<organism evidence="2 3">
    <name type="scientific">Gemelliphila palaticanis</name>
    <dbReference type="NCBI Taxonomy" id="81950"/>
    <lineage>
        <taxon>Bacteria</taxon>
        <taxon>Bacillati</taxon>
        <taxon>Bacillota</taxon>
        <taxon>Bacilli</taxon>
        <taxon>Bacillales</taxon>
        <taxon>Gemellaceae</taxon>
        <taxon>Gemelliphila</taxon>
    </lineage>
</organism>
<dbReference type="EMBL" id="JACBYF010000006">
    <property type="protein sequence ID" value="NYS47451.1"/>
    <property type="molecule type" value="Genomic_DNA"/>
</dbReference>
<dbReference type="PROSITE" id="PS51462">
    <property type="entry name" value="NUDIX"/>
    <property type="match status" value="1"/>
</dbReference>
<dbReference type="RefSeq" id="WP_179941235.1">
    <property type="nucleotide sequence ID" value="NZ_JACBYF010000006.1"/>
</dbReference>
<evidence type="ECO:0000313" key="3">
    <source>
        <dbReference type="Proteomes" id="UP000531840"/>
    </source>
</evidence>
<dbReference type="InterPro" id="IPR015797">
    <property type="entry name" value="NUDIX_hydrolase-like_dom_sf"/>
</dbReference>
<dbReference type="Gene3D" id="3.90.79.10">
    <property type="entry name" value="Nucleoside Triphosphate Pyrophosphohydrolase"/>
    <property type="match status" value="1"/>
</dbReference>
<comment type="caution">
    <text evidence="2">The sequence shown here is derived from an EMBL/GenBank/DDBJ whole genome shotgun (WGS) entry which is preliminary data.</text>
</comment>
<proteinExistence type="predicted"/>
<name>A0ABX2SYN4_9BACL</name>
<accession>A0ABX2SYN4</accession>
<keyword evidence="3" id="KW-1185">Reference proteome</keyword>
<gene>
    <name evidence="2" type="ORF">HZY85_04480</name>
</gene>
<dbReference type="SUPFAM" id="SSF55811">
    <property type="entry name" value="Nudix"/>
    <property type="match status" value="1"/>
</dbReference>
<sequence>MSKWDEQILVVNRKEIFSDEKNAFYGFISLEDSRVEEIVKTFEKYEVKRRGDMEEDPSYKQLIGYVLVKDKNTKEVLVYKRLVGGGESRLHGKASVGIGGHMNDVENTPIEEIVKINAAREIEEEIGISFDEALNSLNFVGLINDDKEEVGKVHIGLIYVCEVDKNKVKVTEDDTLKIEWLNSNEAKKVENYESWSEFLIPIM</sequence>
<evidence type="ECO:0000313" key="2">
    <source>
        <dbReference type="EMBL" id="NYS47451.1"/>
    </source>
</evidence>
<dbReference type="Proteomes" id="UP000531840">
    <property type="component" value="Unassembled WGS sequence"/>
</dbReference>
<dbReference type="Pfam" id="PF00293">
    <property type="entry name" value="NUDIX"/>
    <property type="match status" value="1"/>
</dbReference>
<feature type="domain" description="Nudix hydrolase" evidence="1">
    <location>
        <begin position="58"/>
        <end position="203"/>
    </location>
</feature>
<evidence type="ECO:0000259" key="1">
    <source>
        <dbReference type="PROSITE" id="PS51462"/>
    </source>
</evidence>
<dbReference type="InterPro" id="IPR000086">
    <property type="entry name" value="NUDIX_hydrolase_dom"/>
</dbReference>